<dbReference type="EMBL" id="GBRH01275145">
    <property type="protein sequence ID" value="JAD22750.1"/>
    <property type="molecule type" value="Transcribed_RNA"/>
</dbReference>
<evidence type="ECO:0000313" key="1">
    <source>
        <dbReference type="EMBL" id="JAD22750.1"/>
    </source>
</evidence>
<accession>A0A0A8YBD5</accession>
<protein>
    <submittedName>
        <fullName evidence="1">Uncharacterized protein</fullName>
    </submittedName>
</protein>
<sequence>MHLRKLSLFFHIYIRSPCFFGKKCSIYLGLVSECTFLQQLP</sequence>
<organism evidence="1">
    <name type="scientific">Arundo donax</name>
    <name type="common">Giant reed</name>
    <name type="synonym">Donax arundinaceus</name>
    <dbReference type="NCBI Taxonomy" id="35708"/>
    <lineage>
        <taxon>Eukaryota</taxon>
        <taxon>Viridiplantae</taxon>
        <taxon>Streptophyta</taxon>
        <taxon>Embryophyta</taxon>
        <taxon>Tracheophyta</taxon>
        <taxon>Spermatophyta</taxon>
        <taxon>Magnoliopsida</taxon>
        <taxon>Liliopsida</taxon>
        <taxon>Poales</taxon>
        <taxon>Poaceae</taxon>
        <taxon>PACMAD clade</taxon>
        <taxon>Arundinoideae</taxon>
        <taxon>Arundineae</taxon>
        <taxon>Arundo</taxon>
    </lineage>
</organism>
<reference evidence="1" key="1">
    <citation type="submission" date="2014-09" db="EMBL/GenBank/DDBJ databases">
        <authorList>
            <person name="Magalhaes I.L.F."/>
            <person name="Oliveira U."/>
            <person name="Santos F.R."/>
            <person name="Vidigal T.H.D.A."/>
            <person name="Brescovit A.D."/>
            <person name="Santos A.J."/>
        </authorList>
    </citation>
    <scope>NUCLEOTIDE SEQUENCE</scope>
    <source>
        <tissue evidence="1">Shoot tissue taken approximately 20 cm above the soil surface</tissue>
    </source>
</reference>
<dbReference type="AlphaFoldDB" id="A0A0A8YBD5"/>
<proteinExistence type="predicted"/>
<reference evidence="1" key="2">
    <citation type="journal article" date="2015" name="Data Brief">
        <title>Shoot transcriptome of the giant reed, Arundo donax.</title>
        <authorList>
            <person name="Barrero R.A."/>
            <person name="Guerrero F.D."/>
            <person name="Moolhuijzen P."/>
            <person name="Goolsby J.A."/>
            <person name="Tidwell J."/>
            <person name="Bellgard S.E."/>
            <person name="Bellgard M.I."/>
        </authorList>
    </citation>
    <scope>NUCLEOTIDE SEQUENCE</scope>
    <source>
        <tissue evidence="1">Shoot tissue taken approximately 20 cm above the soil surface</tissue>
    </source>
</reference>
<name>A0A0A8YBD5_ARUDO</name>